<dbReference type="AlphaFoldDB" id="A0A3M0CIR4"/>
<dbReference type="OrthoDB" id="9925404at2"/>
<protein>
    <submittedName>
        <fullName evidence="1">Uncharacterized protein</fullName>
    </submittedName>
</protein>
<accession>A0A3M0CIR4</accession>
<organism evidence="1 2">
    <name type="scientific">Eilatimonas milleporae</name>
    <dbReference type="NCBI Taxonomy" id="911205"/>
    <lineage>
        <taxon>Bacteria</taxon>
        <taxon>Pseudomonadati</taxon>
        <taxon>Pseudomonadota</taxon>
        <taxon>Alphaproteobacteria</taxon>
        <taxon>Kordiimonadales</taxon>
        <taxon>Kordiimonadaceae</taxon>
        <taxon>Eilatimonas</taxon>
    </lineage>
</organism>
<comment type="caution">
    <text evidence="1">The sequence shown here is derived from an EMBL/GenBank/DDBJ whole genome shotgun (WGS) entry which is preliminary data.</text>
</comment>
<dbReference type="RefSeq" id="WP_121938001.1">
    <property type="nucleotide sequence ID" value="NZ_REFR01000010.1"/>
</dbReference>
<dbReference type="InParanoid" id="A0A3M0CIR4"/>
<evidence type="ECO:0000313" key="2">
    <source>
        <dbReference type="Proteomes" id="UP000271227"/>
    </source>
</evidence>
<reference evidence="1 2" key="1">
    <citation type="submission" date="2018-10" db="EMBL/GenBank/DDBJ databases">
        <title>Genomic Encyclopedia of Archaeal and Bacterial Type Strains, Phase II (KMG-II): from individual species to whole genera.</title>
        <authorList>
            <person name="Goeker M."/>
        </authorList>
    </citation>
    <scope>NUCLEOTIDE SEQUENCE [LARGE SCALE GENOMIC DNA]</scope>
    <source>
        <strain evidence="1 2">DSM 25217</strain>
    </source>
</reference>
<name>A0A3M0CIR4_9PROT</name>
<sequence length="169" mass="17956">MTASRNRTPRPTAAFGLVLGLMAIFARPPALPASDTGQADMLCEAYGAIGFAVADFMLPMSLQQIVNMASGASPQQMEIFSANMQQVLAGPYADALRQAGPDAGGLFGQFGGDAAMGLLMQGRATSADQLRTVMIQQCNTVGSAKLLEDMRTARREIEKQITEQQNSRP</sequence>
<dbReference type="EMBL" id="REFR01000010">
    <property type="protein sequence ID" value="RMB08657.1"/>
    <property type="molecule type" value="Genomic_DNA"/>
</dbReference>
<keyword evidence="2" id="KW-1185">Reference proteome</keyword>
<proteinExistence type="predicted"/>
<gene>
    <name evidence="1" type="ORF">BXY39_1292</name>
</gene>
<dbReference type="Proteomes" id="UP000271227">
    <property type="component" value="Unassembled WGS sequence"/>
</dbReference>
<evidence type="ECO:0000313" key="1">
    <source>
        <dbReference type="EMBL" id="RMB08657.1"/>
    </source>
</evidence>